<dbReference type="GO" id="GO:0003676">
    <property type="term" value="F:nucleic acid binding"/>
    <property type="evidence" value="ECO:0007669"/>
    <property type="project" value="InterPro"/>
</dbReference>
<accession>A0AAV0UMS1</accession>
<dbReference type="SUPFAM" id="SSF57756">
    <property type="entry name" value="Retrovirus zinc finger-like domains"/>
    <property type="match status" value="1"/>
</dbReference>
<comment type="caution">
    <text evidence="3">The sequence shown here is derived from an EMBL/GenBank/DDBJ whole genome shotgun (WGS) entry which is preliminary data.</text>
</comment>
<evidence type="ECO:0000259" key="2">
    <source>
        <dbReference type="PROSITE" id="PS50158"/>
    </source>
</evidence>
<evidence type="ECO:0000313" key="3">
    <source>
        <dbReference type="EMBL" id="CAI5737498.1"/>
    </source>
</evidence>
<dbReference type="GO" id="GO:0008270">
    <property type="term" value="F:zinc ion binding"/>
    <property type="evidence" value="ECO:0007669"/>
    <property type="project" value="UniProtKB-KW"/>
</dbReference>
<keyword evidence="1" id="KW-0479">Metal-binding</keyword>
<proteinExistence type="predicted"/>
<protein>
    <recommendedName>
        <fullName evidence="2">CCHC-type domain-containing protein</fullName>
    </recommendedName>
</protein>
<dbReference type="PROSITE" id="PS50158">
    <property type="entry name" value="ZF_CCHC"/>
    <property type="match status" value="1"/>
</dbReference>
<dbReference type="InterPro" id="IPR036875">
    <property type="entry name" value="Znf_CCHC_sf"/>
</dbReference>
<feature type="domain" description="CCHC-type" evidence="2">
    <location>
        <begin position="158"/>
        <end position="174"/>
    </location>
</feature>
<dbReference type="EMBL" id="CANTFK010000983">
    <property type="protein sequence ID" value="CAI5737498.1"/>
    <property type="molecule type" value="Genomic_DNA"/>
</dbReference>
<dbReference type="SMART" id="SM00343">
    <property type="entry name" value="ZnF_C2HC"/>
    <property type="match status" value="1"/>
</dbReference>
<dbReference type="Gene3D" id="4.10.60.10">
    <property type="entry name" value="Zinc finger, CCHC-type"/>
    <property type="match status" value="1"/>
</dbReference>
<reference evidence="3" key="1">
    <citation type="submission" date="2022-12" db="EMBL/GenBank/DDBJ databases">
        <authorList>
            <person name="Webb A."/>
        </authorList>
    </citation>
    <scope>NUCLEOTIDE SEQUENCE</scope>
    <source>
        <strain evidence="3">Pf2</strain>
    </source>
</reference>
<keyword evidence="1" id="KW-0863">Zinc-finger</keyword>
<sequence length="182" mass="21115">MSAKKAEVILESDNYFHWEFVMRMTLARKGLTAPIQMVKPEAEMIEAWAWITLREFYNRTTMHNVVTMTLHLHDLSSLPAEYEIIASIVENAKDVTLIEVTEKLLKEYERQDKKEATELAPKDTTHGVKLKNARFDKGGRNIGRKDNVSKKRSGFKGRCFKCDKFGHMKRDCPDMKMPGKDY</sequence>
<dbReference type="Proteomes" id="UP001159659">
    <property type="component" value="Unassembled WGS sequence"/>
</dbReference>
<evidence type="ECO:0000313" key="4">
    <source>
        <dbReference type="Proteomes" id="UP001159659"/>
    </source>
</evidence>
<organism evidence="3 4">
    <name type="scientific">Peronospora farinosa</name>
    <dbReference type="NCBI Taxonomy" id="134698"/>
    <lineage>
        <taxon>Eukaryota</taxon>
        <taxon>Sar</taxon>
        <taxon>Stramenopiles</taxon>
        <taxon>Oomycota</taxon>
        <taxon>Peronosporomycetes</taxon>
        <taxon>Peronosporales</taxon>
        <taxon>Peronosporaceae</taxon>
        <taxon>Peronospora</taxon>
    </lineage>
</organism>
<dbReference type="Pfam" id="PF00098">
    <property type="entry name" value="zf-CCHC"/>
    <property type="match status" value="1"/>
</dbReference>
<gene>
    <name evidence="3" type="ORF">PFR002_LOCUS8388</name>
</gene>
<evidence type="ECO:0000256" key="1">
    <source>
        <dbReference type="PROSITE-ProRule" id="PRU00047"/>
    </source>
</evidence>
<name>A0AAV0UMS1_9STRA</name>
<dbReference type="InterPro" id="IPR001878">
    <property type="entry name" value="Znf_CCHC"/>
</dbReference>
<keyword evidence="1" id="KW-0862">Zinc</keyword>
<dbReference type="Pfam" id="PF14223">
    <property type="entry name" value="Retrotran_gag_2"/>
    <property type="match status" value="1"/>
</dbReference>
<dbReference type="AlphaFoldDB" id="A0AAV0UMS1"/>